<evidence type="ECO:0000256" key="4">
    <source>
        <dbReference type="ARBA" id="ARBA00022960"/>
    </source>
</evidence>
<evidence type="ECO:0000256" key="7">
    <source>
        <dbReference type="RuleBase" id="RU004016"/>
    </source>
</evidence>
<keyword evidence="10" id="KW-0645">Protease</keyword>
<feature type="compositionally biased region" description="Basic and acidic residues" evidence="8">
    <location>
        <begin position="84"/>
        <end position="101"/>
    </location>
</feature>
<dbReference type="InterPro" id="IPR012338">
    <property type="entry name" value="Beta-lactam/transpept-like"/>
</dbReference>
<feature type="compositionally biased region" description="Basic and acidic residues" evidence="8">
    <location>
        <begin position="200"/>
        <end position="241"/>
    </location>
</feature>
<feature type="compositionally biased region" description="Basic and acidic residues" evidence="8">
    <location>
        <begin position="251"/>
        <end position="262"/>
    </location>
</feature>
<evidence type="ECO:0000256" key="5">
    <source>
        <dbReference type="ARBA" id="ARBA00022984"/>
    </source>
</evidence>
<feature type="compositionally biased region" description="Low complexity" evidence="8">
    <location>
        <begin position="452"/>
        <end position="470"/>
    </location>
</feature>
<dbReference type="EMBL" id="JAHUVW010000001">
    <property type="protein sequence ID" value="MBV7669323.1"/>
    <property type="molecule type" value="Genomic_DNA"/>
</dbReference>
<keyword evidence="3" id="KW-0378">Hydrolase</keyword>
<feature type="domain" description="Peptidase S11 D-alanyl-D-alanine carboxypeptidase A N-terminal" evidence="9">
    <location>
        <begin position="601"/>
        <end position="806"/>
    </location>
</feature>
<feature type="compositionally biased region" description="Low complexity" evidence="8">
    <location>
        <begin position="266"/>
        <end position="277"/>
    </location>
</feature>
<name>A0ABS6TMQ2_STRHA</name>
<sequence length="930" mass="94639">MAGESPDRSKQRKSSGTAEERDPRLAVFREPAASTSTGSTAGAATAVFRTERPTDTDDDASDAPADGTAAAATGDEGGEPAEGAVKDAGRPEKASAPRDGDGEAEDAEGGSGANGAPSARRDTATDADTDADEAETAGTGPADTDAAEPAGSARNGSARSGSARNDSTSVPVGGSGASGASGAGAGSGAASGSGGSAADPKPEDAEPEADETKADETKDPETKGHGATVREAEAPEADTPRSEAASADSKPASESESKRESESDSDSAAGRAAGSGAMKESAPAPRVPKTREEADTEKADTEKDGEKALASGEEKPASDKAEPTDKADAEASDASDASGDGRGIDQPTAVFTTTRRPQVDQPTTALKLPPRVTETKSAAEAGPKTGPAKDAEDTKGTKGSKNTNGPKGAEGSKDTRDAEGADAPGTSAERTSKFVPLRSDDVRPAPVPSREPGVPGASGASGAFGAPTGAVGPTVVQDVGAAGSTGPAPGYVEAERTRQQPMPPKPPLDLLAELTNTPPPPETPVRTAVRRVKIWTPLVLLLLIIFAIAQAVRPLPDPALTLSAAPTYTFAGEKLAMPWPEEGQGAVEVEGVGAIGSYGKEKSAPIASMAKVMTAYVILKDHPITGKQTGERIEVDAQAGKEADSTDESMATIKEGDTYTEYQMLQMLMIPSGNNVARLLARWDAGTEEAFVEKMNTAAKDLGMTKSTYTDPSGLKSSTVSTPADQIKLGKAVMQNDIFRRIVDMPQADIPGVGRIYNNNDILLEPGVNGIKTGSSTPAGGNLLWTASTVVDGKTQRIIGVVMGADMEGRLYDKLQRAVQNSLKLIQAAQKGVDSATVVKKGQVVGYVDNGFGAHTPVVATKNLKAVGWSGLEVDLKLTDGGKTPGHQAEAGTVVGEVTIGTGTGKVSAPVALQSAMTEPSFGDKLTRIS</sequence>
<feature type="compositionally biased region" description="Low complexity" evidence="8">
    <location>
        <begin position="62"/>
        <end position="74"/>
    </location>
</feature>
<keyword evidence="4" id="KW-0133">Cell shape</keyword>
<feature type="compositionally biased region" description="Basic and acidic residues" evidence="8">
    <location>
        <begin position="410"/>
        <end position="419"/>
    </location>
</feature>
<accession>A0ABS6TMQ2</accession>
<evidence type="ECO:0000313" key="11">
    <source>
        <dbReference type="Proteomes" id="UP000735541"/>
    </source>
</evidence>
<dbReference type="SUPFAM" id="SSF56601">
    <property type="entry name" value="beta-lactamase/transpeptidase-like"/>
    <property type="match status" value="1"/>
</dbReference>
<evidence type="ECO:0000256" key="6">
    <source>
        <dbReference type="ARBA" id="ARBA00023316"/>
    </source>
</evidence>
<dbReference type="InterPro" id="IPR018044">
    <property type="entry name" value="Peptidase_S11"/>
</dbReference>
<dbReference type="GO" id="GO:0004180">
    <property type="term" value="F:carboxypeptidase activity"/>
    <property type="evidence" value="ECO:0007669"/>
    <property type="project" value="UniProtKB-KW"/>
</dbReference>
<dbReference type="Pfam" id="PF00768">
    <property type="entry name" value="Peptidase_S11"/>
    <property type="match status" value="1"/>
</dbReference>
<dbReference type="PRINTS" id="PR00725">
    <property type="entry name" value="DADACBPTASE1"/>
</dbReference>
<keyword evidence="10" id="KW-0121">Carboxypeptidase</keyword>
<dbReference type="PANTHER" id="PTHR21581:SF33">
    <property type="entry name" value="D-ALANYL-D-ALANINE CARBOXYPEPTIDASE DACB"/>
    <property type="match status" value="1"/>
</dbReference>
<feature type="compositionally biased region" description="Acidic residues" evidence="8">
    <location>
        <begin position="125"/>
        <end position="135"/>
    </location>
</feature>
<evidence type="ECO:0000256" key="3">
    <source>
        <dbReference type="ARBA" id="ARBA00022801"/>
    </source>
</evidence>
<dbReference type="RefSeq" id="WP_228867734.1">
    <property type="nucleotide sequence ID" value="NZ_JAHUVW010000001.1"/>
</dbReference>
<gene>
    <name evidence="10" type="ORF">STHAL_07475</name>
</gene>
<feature type="compositionally biased region" description="Basic and acidic residues" evidence="8">
    <location>
        <begin position="387"/>
        <end position="396"/>
    </location>
</feature>
<evidence type="ECO:0000256" key="8">
    <source>
        <dbReference type="SAM" id="MobiDB-lite"/>
    </source>
</evidence>
<comment type="similarity">
    <text evidence="1 7">Belongs to the peptidase S11 family.</text>
</comment>
<dbReference type="Proteomes" id="UP000735541">
    <property type="component" value="Unassembled WGS sequence"/>
</dbReference>
<feature type="compositionally biased region" description="Gly residues" evidence="8">
    <location>
        <begin position="173"/>
        <end position="195"/>
    </location>
</feature>
<reference evidence="10 11" key="1">
    <citation type="submission" date="2021-07" db="EMBL/GenBank/DDBJ databases">
        <title>Sequencing Streptomyces halstedii LGO-A4 genome an citrus endophytic actinomycete.</title>
        <authorList>
            <person name="Samborskyy M."/>
            <person name="Scott N."/>
            <person name="Deglau R."/>
            <person name="Dickens S."/>
            <person name="Oliveira L.G."/>
        </authorList>
    </citation>
    <scope>NUCLEOTIDE SEQUENCE [LARGE SCALE GENOMIC DNA]</scope>
    <source>
        <strain evidence="10 11">LGO-A4</strain>
    </source>
</reference>
<evidence type="ECO:0000313" key="10">
    <source>
        <dbReference type="EMBL" id="MBV7669323.1"/>
    </source>
</evidence>
<evidence type="ECO:0000259" key="9">
    <source>
        <dbReference type="Pfam" id="PF00768"/>
    </source>
</evidence>
<keyword evidence="5" id="KW-0573">Peptidoglycan synthesis</keyword>
<feature type="compositionally biased region" description="Low complexity" evidence="8">
    <location>
        <begin position="136"/>
        <end position="165"/>
    </location>
</feature>
<comment type="caution">
    <text evidence="10">The sequence shown here is derived from an EMBL/GenBank/DDBJ whole genome shotgun (WGS) entry which is preliminary data.</text>
</comment>
<feature type="compositionally biased region" description="Low complexity" evidence="8">
    <location>
        <begin position="32"/>
        <end position="46"/>
    </location>
</feature>
<feature type="region of interest" description="Disordered" evidence="8">
    <location>
        <begin position="1"/>
        <end position="510"/>
    </location>
</feature>
<keyword evidence="2" id="KW-0732">Signal</keyword>
<evidence type="ECO:0000256" key="1">
    <source>
        <dbReference type="ARBA" id="ARBA00007164"/>
    </source>
</evidence>
<dbReference type="Gene3D" id="3.40.710.10">
    <property type="entry name" value="DD-peptidase/beta-lactamase superfamily"/>
    <property type="match status" value="1"/>
</dbReference>
<feature type="compositionally biased region" description="Polar residues" evidence="8">
    <location>
        <begin position="349"/>
        <end position="364"/>
    </location>
</feature>
<keyword evidence="11" id="KW-1185">Reference proteome</keyword>
<dbReference type="InterPro" id="IPR001967">
    <property type="entry name" value="Peptidase_S11_N"/>
</dbReference>
<proteinExistence type="inferred from homology"/>
<organism evidence="10 11">
    <name type="scientific">Streptomyces halstedii</name>
    <dbReference type="NCBI Taxonomy" id="1944"/>
    <lineage>
        <taxon>Bacteria</taxon>
        <taxon>Bacillati</taxon>
        <taxon>Actinomycetota</taxon>
        <taxon>Actinomycetes</taxon>
        <taxon>Kitasatosporales</taxon>
        <taxon>Streptomycetaceae</taxon>
        <taxon>Streptomyces</taxon>
    </lineage>
</organism>
<evidence type="ECO:0000256" key="2">
    <source>
        <dbReference type="ARBA" id="ARBA00022729"/>
    </source>
</evidence>
<protein>
    <submittedName>
        <fullName evidence="10">D-alanyl-D-alanine carboxypeptidase</fullName>
    </submittedName>
</protein>
<dbReference type="PANTHER" id="PTHR21581">
    <property type="entry name" value="D-ALANYL-D-ALANINE CARBOXYPEPTIDASE"/>
    <property type="match status" value="1"/>
</dbReference>
<keyword evidence="6" id="KW-0961">Cell wall biogenesis/degradation</keyword>
<feature type="compositionally biased region" description="Basic and acidic residues" evidence="8">
    <location>
        <begin position="289"/>
        <end position="329"/>
    </location>
</feature>